<dbReference type="OrthoDB" id="5336366at2759"/>
<reference evidence="7 8" key="1">
    <citation type="submission" date="2016-03" db="EMBL/GenBank/DDBJ databases">
        <authorList>
            <person name="Devillers H."/>
        </authorList>
    </citation>
    <scope>NUCLEOTIDE SEQUENCE [LARGE SCALE GENOMIC DNA]</scope>
    <source>
        <strain evidence="7">CBS 11717</strain>
    </source>
</reference>
<evidence type="ECO:0000313" key="7">
    <source>
        <dbReference type="EMBL" id="SCV02170.1"/>
    </source>
</evidence>
<evidence type="ECO:0000256" key="2">
    <source>
        <dbReference type="ARBA" id="ARBA00022692"/>
    </source>
</evidence>
<comment type="subcellular location">
    <subcellularLocation>
        <location evidence="1">Membrane</location>
        <topology evidence="1">Multi-pass membrane protein</topology>
    </subcellularLocation>
</comment>
<keyword evidence="8" id="KW-1185">Reference proteome</keyword>
<dbReference type="GO" id="GO:0005741">
    <property type="term" value="C:mitochondrial outer membrane"/>
    <property type="evidence" value="ECO:0007669"/>
    <property type="project" value="TreeGrafter"/>
</dbReference>
<feature type="transmembrane region" description="Helical" evidence="6">
    <location>
        <begin position="191"/>
        <end position="212"/>
    </location>
</feature>
<dbReference type="GO" id="GO:0016236">
    <property type="term" value="P:macroautophagy"/>
    <property type="evidence" value="ECO:0007669"/>
    <property type="project" value="TreeGrafter"/>
</dbReference>
<evidence type="ECO:0000256" key="6">
    <source>
        <dbReference type="SAM" id="Phobius"/>
    </source>
</evidence>
<dbReference type="PANTHER" id="PTHR37278">
    <property type="entry name" value="AUTOPHAGY-RELATED PROTEIN 33-RELATED"/>
    <property type="match status" value="1"/>
</dbReference>
<dbReference type="PANTHER" id="PTHR37278:SF1">
    <property type="entry name" value="AUTOPHAGY-RELATED PROTEIN 33-RELATED"/>
    <property type="match status" value="1"/>
</dbReference>
<dbReference type="Proteomes" id="UP000191024">
    <property type="component" value="Chromosome G"/>
</dbReference>
<name>A0A1G4KCS4_9SACH</name>
<proteinExistence type="inferred from homology"/>
<dbReference type="GO" id="GO:0000422">
    <property type="term" value="P:autophagy of mitochondrion"/>
    <property type="evidence" value="ECO:0007669"/>
    <property type="project" value="TreeGrafter"/>
</dbReference>
<comment type="similarity">
    <text evidence="5">Belongs to the ATG33 family.</text>
</comment>
<keyword evidence="2 6" id="KW-0812">Transmembrane</keyword>
<gene>
    <name evidence="7" type="ORF">LAMI_0G16512G</name>
</gene>
<evidence type="ECO:0000313" key="8">
    <source>
        <dbReference type="Proteomes" id="UP000191024"/>
    </source>
</evidence>
<feature type="transmembrane region" description="Helical" evidence="6">
    <location>
        <begin position="12"/>
        <end position="32"/>
    </location>
</feature>
<evidence type="ECO:0000256" key="4">
    <source>
        <dbReference type="ARBA" id="ARBA00023136"/>
    </source>
</evidence>
<sequence length="218" mass="22221">MSVCLAITKTLAVSSLGIYAGVLATATTMVFTTPKEILLKQSCAKTEASKAAVGWPTVRAIMRLAAAAGASSVLFFGLSYFGAPPVWRHPYLLYGMLVAPLSGCYSLLSSACHGKKCSRAKTGATCPAKKCPVPHATPAAPASAPGSSLEDSVVDLGAPAEPAGPAAPHPVPIATQDSAPARTTSACTVRIHLSVMTSLALIGFVQSVFGVYGEGLFV</sequence>
<organism evidence="7 8">
    <name type="scientific">Lachancea mirantina</name>
    <dbReference type="NCBI Taxonomy" id="1230905"/>
    <lineage>
        <taxon>Eukaryota</taxon>
        <taxon>Fungi</taxon>
        <taxon>Dikarya</taxon>
        <taxon>Ascomycota</taxon>
        <taxon>Saccharomycotina</taxon>
        <taxon>Saccharomycetes</taxon>
        <taxon>Saccharomycetales</taxon>
        <taxon>Saccharomycetaceae</taxon>
        <taxon>Lachancea</taxon>
    </lineage>
</organism>
<feature type="transmembrane region" description="Helical" evidence="6">
    <location>
        <begin position="64"/>
        <end position="83"/>
    </location>
</feature>
<accession>A0A1G4KCS4</accession>
<keyword evidence="3 6" id="KW-1133">Transmembrane helix</keyword>
<feature type="transmembrane region" description="Helical" evidence="6">
    <location>
        <begin position="89"/>
        <end position="108"/>
    </location>
</feature>
<evidence type="ECO:0000256" key="5">
    <source>
        <dbReference type="ARBA" id="ARBA00038013"/>
    </source>
</evidence>
<dbReference type="EMBL" id="LT598469">
    <property type="protein sequence ID" value="SCV02170.1"/>
    <property type="molecule type" value="Genomic_DNA"/>
</dbReference>
<evidence type="ECO:0000256" key="1">
    <source>
        <dbReference type="ARBA" id="ARBA00004141"/>
    </source>
</evidence>
<dbReference type="AlphaFoldDB" id="A0A1G4KCS4"/>
<evidence type="ECO:0000256" key="3">
    <source>
        <dbReference type="ARBA" id="ARBA00022989"/>
    </source>
</evidence>
<keyword evidence="4 6" id="KW-0472">Membrane</keyword>
<protein>
    <submittedName>
        <fullName evidence="7">LAMI_0G16512g1_1</fullName>
    </submittedName>
</protein>
<dbReference type="InterPro" id="IPR051668">
    <property type="entry name" value="ATG33"/>
</dbReference>